<dbReference type="Gene3D" id="3.30.70.3290">
    <property type="match status" value="1"/>
</dbReference>
<dbReference type="InterPro" id="IPR013149">
    <property type="entry name" value="ADH-like_C"/>
</dbReference>
<dbReference type="InterPro" id="IPR042104">
    <property type="entry name" value="PKS_dehydratase_sf"/>
</dbReference>
<dbReference type="PROSITE" id="PS50075">
    <property type="entry name" value="CARRIER"/>
    <property type="match status" value="1"/>
</dbReference>
<gene>
    <name evidence="11" type="ORF">FOY51_17390</name>
</gene>
<dbReference type="InterPro" id="IPR016036">
    <property type="entry name" value="Malonyl_transacylase_ACP-bd"/>
</dbReference>
<reference evidence="11 12" key="1">
    <citation type="submission" date="2019-07" db="EMBL/GenBank/DDBJ databases">
        <title>Rhodococcus cavernicolus sp. nov., isolated from a cave.</title>
        <authorList>
            <person name="Lee S.D."/>
        </authorList>
    </citation>
    <scope>NUCLEOTIDE SEQUENCE [LARGE SCALE GENOMIC DNA]</scope>
    <source>
        <strain evidence="11 12">C1-24</strain>
    </source>
</reference>
<evidence type="ECO:0000259" key="9">
    <source>
        <dbReference type="PROSITE" id="PS50075"/>
    </source>
</evidence>
<feature type="domain" description="PKS/mFAS DH" evidence="10">
    <location>
        <begin position="359"/>
        <end position="696"/>
    </location>
</feature>
<dbReference type="RefSeq" id="WP_149431531.1">
    <property type="nucleotide sequence ID" value="NZ_VLNY01000008.1"/>
</dbReference>
<dbReference type="CDD" id="cd05195">
    <property type="entry name" value="enoyl_red"/>
    <property type="match status" value="1"/>
</dbReference>
<dbReference type="InterPro" id="IPR016035">
    <property type="entry name" value="Acyl_Trfase/lysoPLipase"/>
</dbReference>
<dbReference type="SMART" id="SM00829">
    <property type="entry name" value="PKS_ER"/>
    <property type="match status" value="1"/>
</dbReference>
<dbReference type="PROSITE" id="PS52019">
    <property type="entry name" value="PKS_MFAS_DH"/>
    <property type="match status" value="1"/>
</dbReference>
<dbReference type="SMART" id="SM00823">
    <property type="entry name" value="PKS_PP"/>
    <property type="match status" value="1"/>
</dbReference>
<dbReference type="SMART" id="SM00827">
    <property type="entry name" value="PKS_AT"/>
    <property type="match status" value="1"/>
</dbReference>
<dbReference type="GO" id="GO:0004312">
    <property type="term" value="F:fatty acid synthase activity"/>
    <property type="evidence" value="ECO:0007669"/>
    <property type="project" value="TreeGrafter"/>
</dbReference>
<dbReference type="Pfam" id="PF08659">
    <property type="entry name" value="KR"/>
    <property type="match status" value="1"/>
</dbReference>
<dbReference type="SUPFAM" id="SSF50129">
    <property type="entry name" value="GroES-like"/>
    <property type="match status" value="1"/>
</dbReference>
<feature type="active site" description="Proton acceptor; for dehydratase activity" evidence="7">
    <location>
        <position position="392"/>
    </location>
</feature>
<evidence type="ECO:0000256" key="2">
    <source>
        <dbReference type="ARBA" id="ARBA00022553"/>
    </source>
</evidence>
<dbReference type="InterPro" id="IPR020843">
    <property type="entry name" value="ER"/>
</dbReference>
<protein>
    <submittedName>
        <fullName evidence="11">SDR family NAD(P)-dependent oxidoreductase</fullName>
    </submittedName>
</protein>
<dbReference type="Gene3D" id="1.10.1200.10">
    <property type="entry name" value="ACP-like"/>
    <property type="match status" value="1"/>
</dbReference>
<dbReference type="Pfam" id="PF00698">
    <property type="entry name" value="Acyl_transf_1"/>
    <property type="match status" value="1"/>
</dbReference>
<dbReference type="InterPro" id="IPR049900">
    <property type="entry name" value="PKS_mFAS_DH"/>
</dbReference>
<keyword evidence="5" id="KW-0511">Multifunctional enzyme</keyword>
<sequence length="1514" mass="159914">MSSAADSDALRYLHLYAKTENSLELTVDAHKQWLGNIAEHDLPNAIGAAADAQVGHQHQAVAAGRTAREVRDALDQRSGWLSRGRIIDGTDIFVFPGQGSQWVGMASALMDDSADFAGVIDRCAALIEQHSGWDLIAELRGGALTSTARVQPALLSVMVGLAELWAGFDCLPEGVIGHSQGEIAAAHFAGLLDLDSAIRLVTLRADLIHDHAPAGAMLAVDAGRAQTLDIVERTGCSLAAINAAAAVVISGTVPDIRSAEALFAEIEIETHRVEVGYPAHSSALVSIAARMADELRRAPLQPGSARTVRTYSTTHPGKPIDALDPDYWASNLVRPVEFSSAVESACDDGGRRFIEVSPHPVLHRPITADLDRIGLAARAFPTIRRNEGSLDHFVHAVVDVAATRPFAASRTGGAYPIDDLPGYAFDYDHLWIPTPGVADNIGSAMGANEQSFEIALDLDSVADHVIADRVIVAAVHIVAMTMAGLATRGVIRLDDLCVLDPWLPEGDDDALRGIAEEGSLVLQSGSGRELGRATPSPLRAADRAVSPPIPDSRSGDECVTGDDMYARLAAAGYAYGPTFRTVLSYSVIGDSVVVDVQMPADHAAGLPFSPAGVDGALHAFIDHTLGRQGGAAAMVVPFTFEDIVVDTDVVVGPTARFVVVETAPLTATIEGYGADGEHFLTIGALRFSEFSPPPSGDLLRKTWEPIASPAAVGSSVPSTGDTSILPSTSVMPFDRWLATPGPRVYVMGSADENDPLALASETLGIIRAILDSPVVTRSSVVLPHRPQFGAAIGMLRTAFREHPDRFQIIHRSDGSAIAAVYAAARHPADEILVDGVGLHVPRYVPDDEPAPSNHPTPPFGNNLAPNEIEVANYYGGLNFRDVVIDLGMVDGESGVGIEFAGIVTDTGSAVDTLRPGDRVMGILSGGALAPVLRMPAERATVVPRNWSMQLAAAVPIVYVTALQCLAGIARIRPGMKVLIHAGAGGVGMAAIQIARHLGAEVYTTASSDKRGAVHAAGVPWERIADSRSTSFVEQFESLLGKRPFDCVLNSLTGDKITAGASLLARDGAFVEIGKTDVRPDIAEKYGVDFHHYNLMALDTTEIATALRDLVNHFTTFGDRPSLQVSVAPLARFDRTVAKFKDGATIGKHIFSTRPLIGPGTRVLVTGGAGGIGRRVSAHIAHTYGPAAICCVSRSAATNSPETVAGSTIEYVGCDVGDYDSLSDVFSDFRPDVVLHAAGVLADGTLEMMGSSMLSTVFASKAIPAVHLSELCDRHGVTACVHFSSISGVVGELGQANYAGANTYLDSVCDEHRADTAGGQSSYYSRISIAWGVWKEASGMTGHLRDSDFKRMEDAGLQPLSNAEALALFDRVVASPTDRCVAAVKFAADTTMLPDILSTTRGGSEPRVDHGHRTETVVDTPTTTESPEPDLLEKISVTAAQILDRKALMAADEQFRDAGFDSLTSLELRNDLTKFLGRKLPPGIVFDNPTPRLLAAALTGGAPTERVVSALPEMR</sequence>
<keyword evidence="1" id="KW-0596">Phosphopantetheine</keyword>
<dbReference type="GO" id="GO:0016491">
    <property type="term" value="F:oxidoreductase activity"/>
    <property type="evidence" value="ECO:0007669"/>
    <property type="project" value="InterPro"/>
</dbReference>
<dbReference type="InterPro" id="IPR020807">
    <property type="entry name" value="PKS_DH"/>
</dbReference>
<name>A0A5A7S861_9NOCA</name>
<dbReference type="SMART" id="SM00822">
    <property type="entry name" value="PKS_KR"/>
    <property type="match status" value="1"/>
</dbReference>
<dbReference type="InterPro" id="IPR057326">
    <property type="entry name" value="KR_dom"/>
</dbReference>
<evidence type="ECO:0000313" key="12">
    <source>
        <dbReference type="Proteomes" id="UP000322244"/>
    </source>
</evidence>
<dbReference type="Pfam" id="PF00107">
    <property type="entry name" value="ADH_zinc_N"/>
    <property type="match status" value="1"/>
</dbReference>
<proteinExistence type="predicted"/>
<feature type="domain" description="Carrier" evidence="9">
    <location>
        <begin position="1425"/>
        <end position="1501"/>
    </location>
</feature>
<evidence type="ECO:0000256" key="7">
    <source>
        <dbReference type="PROSITE-ProRule" id="PRU01363"/>
    </source>
</evidence>
<keyword evidence="12" id="KW-1185">Reference proteome</keyword>
<dbReference type="Gene3D" id="3.10.129.110">
    <property type="entry name" value="Polyketide synthase dehydratase"/>
    <property type="match status" value="1"/>
</dbReference>
<keyword evidence="4" id="KW-0521">NADP</keyword>
<dbReference type="GO" id="GO:0006633">
    <property type="term" value="P:fatty acid biosynthetic process"/>
    <property type="evidence" value="ECO:0007669"/>
    <property type="project" value="TreeGrafter"/>
</dbReference>
<evidence type="ECO:0000256" key="3">
    <source>
        <dbReference type="ARBA" id="ARBA00022679"/>
    </source>
</evidence>
<dbReference type="InterPro" id="IPR020806">
    <property type="entry name" value="PKS_PP-bd"/>
</dbReference>
<dbReference type="SMART" id="SM00826">
    <property type="entry name" value="PKS_DH"/>
    <property type="match status" value="1"/>
</dbReference>
<dbReference type="Pfam" id="PF08240">
    <property type="entry name" value="ADH_N"/>
    <property type="match status" value="1"/>
</dbReference>
<dbReference type="PANTHER" id="PTHR43775:SF51">
    <property type="entry name" value="INACTIVE PHENOLPHTHIOCEROL SYNTHESIS POLYKETIDE SYNTHASE TYPE I PKS1-RELATED"/>
    <property type="match status" value="1"/>
</dbReference>
<dbReference type="PROSITE" id="PS00012">
    <property type="entry name" value="PHOSPHOPANTETHEINE"/>
    <property type="match status" value="1"/>
</dbReference>
<dbReference type="SUPFAM" id="SSF47336">
    <property type="entry name" value="ACP-like"/>
    <property type="match status" value="1"/>
</dbReference>
<accession>A0A5A7S861</accession>
<dbReference type="PROSITE" id="PS01162">
    <property type="entry name" value="QOR_ZETA_CRYSTAL"/>
    <property type="match status" value="1"/>
</dbReference>
<evidence type="ECO:0000256" key="5">
    <source>
        <dbReference type="ARBA" id="ARBA00023268"/>
    </source>
</evidence>
<dbReference type="GO" id="GO:0031177">
    <property type="term" value="F:phosphopantetheine binding"/>
    <property type="evidence" value="ECO:0007669"/>
    <property type="project" value="InterPro"/>
</dbReference>
<dbReference type="SUPFAM" id="SSF52151">
    <property type="entry name" value="FabD/lysophospholipase-like"/>
    <property type="match status" value="1"/>
</dbReference>
<dbReference type="InterPro" id="IPR049551">
    <property type="entry name" value="PKS_DH_C"/>
</dbReference>
<dbReference type="Pfam" id="PF00550">
    <property type="entry name" value="PP-binding"/>
    <property type="match status" value="1"/>
</dbReference>
<keyword evidence="6" id="KW-0012">Acyltransferase</keyword>
<feature type="region of interest" description="C-terminal hotdog fold" evidence="7">
    <location>
        <begin position="554"/>
        <end position="696"/>
    </location>
</feature>
<dbReference type="EMBL" id="VLNY01000008">
    <property type="protein sequence ID" value="KAA0021664.1"/>
    <property type="molecule type" value="Genomic_DNA"/>
</dbReference>
<dbReference type="SUPFAM" id="SSF55048">
    <property type="entry name" value="Probable ACP-binding domain of malonyl-CoA ACP transacylase"/>
    <property type="match status" value="1"/>
</dbReference>
<evidence type="ECO:0000313" key="11">
    <source>
        <dbReference type="EMBL" id="KAA0021664.1"/>
    </source>
</evidence>
<dbReference type="InterPro" id="IPR036736">
    <property type="entry name" value="ACP-like_sf"/>
</dbReference>
<organism evidence="11 12">
    <name type="scientific">Antrihabitans cavernicola</name>
    <dbReference type="NCBI Taxonomy" id="2495913"/>
    <lineage>
        <taxon>Bacteria</taxon>
        <taxon>Bacillati</taxon>
        <taxon>Actinomycetota</taxon>
        <taxon>Actinomycetes</taxon>
        <taxon>Mycobacteriales</taxon>
        <taxon>Nocardiaceae</taxon>
        <taxon>Antrihabitans</taxon>
    </lineage>
</organism>
<dbReference type="Gene3D" id="3.90.180.10">
    <property type="entry name" value="Medium-chain alcohol dehydrogenases, catalytic domain"/>
    <property type="match status" value="1"/>
</dbReference>
<feature type="region of interest" description="N-terminal hotdog fold" evidence="7">
    <location>
        <begin position="359"/>
        <end position="527"/>
    </location>
</feature>
<dbReference type="SUPFAM" id="SSF51735">
    <property type="entry name" value="NAD(P)-binding Rossmann-fold domains"/>
    <property type="match status" value="3"/>
</dbReference>
<dbReference type="Gene3D" id="3.40.366.10">
    <property type="entry name" value="Malonyl-Coenzyme A Acyl Carrier Protein, domain 2"/>
    <property type="match status" value="1"/>
</dbReference>
<dbReference type="Proteomes" id="UP000322244">
    <property type="component" value="Unassembled WGS sequence"/>
</dbReference>
<feature type="active site" description="Proton donor; for dehydratase activity" evidence="7">
    <location>
        <position position="614"/>
    </location>
</feature>
<keyword evidence="3" id="KW-0808">Transferase</keyword>
<evidence type="ECO:0000256" key="4">
    <source>
        <dbReference type="ARBA" id="ARBA00022857"/>
    </source>
</evidence>
<dbReference type="OrthoDB" id="4516163at2"/>
<dbReference type="InterPro" id="IPR002364">
    <property type="entry name" value="Quin_OxRdtase/zeta-crystal_CS"/>
</dbReference>
<dbReference type="Pfam" id="PF14765">
    <property type="entry name" value="PS-DH"/>
    <property type="match status" value="1"/>
</dbReference>
<dbReference type="GO" id="GO:0008270">
    <property type="term" value="F:zinc ion binding"/>
    <property type="evidence" value="ECO:0007669"/>
    <property type="project" value="InterPro"/>
</dbReference>
<evidence type="ECO:0000256" key="1">
    <source>
        <dbReference type="ARBA" id="ARBA00022450"/>
    </source>
</evidence>
<dbReference type="InterPro" id="IPR014043">
    <property type="entry name" value="Acyl_transferase_dom"/>
</dbReference>
<evidence type="ECO:0000256" key="8">
    <source>
        <dbReference type="SAM" id="MobiDB-lite"/>
    </source>
</evidence>
<dbReference type="InterPro" id="IPR013968">
    <property type="entry name" value="PKS_KR"/>
</dbReference>
<dbReference type="Gene3D" id="3.40.50.720">
    <property type="entry name" value="NAD(P)-binding Rossmann-like Domain"/>
    <property type="match status" value="3"/>
</dbReference>
<dbReference type="InterPro" id="IPR009081">
    <property type="entry name" value="PP-bd_ACP"/>
</dbReference>
<dbReference type="InterPro" id="IPR001227">
    <property type="entry name" value="Ac_transferase_dom_sf"/>
</dbReference>
<comment type="caution">
    <text evidence="11">The sequence shown here is derived from an EMBL/GenBank/DDBJ whole genome shotgun (WGS) entry which is preliminary data.</text>
</comment>
<keyword evidence="2" id="KW-0597">Phosphoprotein</keyword>
<dbReference type="PANTHER" id="PTHR43775">
    <property type="entry name" value="FATTY ACID SYNTHASE"/>
    <property type="match status" value="1"/>
</dbReference>
<dbReference type="InterPro" id="IPR013154">
    <property type="entry name" value="ADH-like_N"/>
</dbReference>
<feature type="region of interest" description="Disordered" evidence="8">
    <location>
        <begin position="525"/>
        <end position="557"/>
    </location>
</feature>
<evidence type="ECO:0000259" key="10">
    <source>
        <dbReference type="PROSITE" id="PS52019"/>
    </source>
</evidence>
<dbReference type="InterPro" id="IPR050091">
    <property type="entry name" value="PKS_NRPS_Biosynth_Enz"/>
</dbReference>
<dbReference type="InterPro" id="IPR036291">
    <property type="entry name" value="NAD(P)-bd_dom_sf"/>
</dbReference>
<dbReference type="InterPro" id="IPR011032">
    <property type="entry name" value="GroES-like_sf"/>
</dbReference>
<dbReference type="InterPro" id="IPR006162">
    <property type="entry name" value="Ppantetheine_attach_site"/>
</dbReference>
<evidence type="ECO:0000256" key="6">
    <source>
        <dbReference type="ARBA" id="ARBA00023315"/>
    </source>
</evidence>